<evidence type="ECO:0000256" key="3">
    <source>
        <dbReference type="ARBA" id="ARBA00021315"/>
    </source>
</evidence>
<evidence type="ECO:0000256" key="5">
    <source>
        <dbReference type="ARBA" id="ARBA00022763"/>
    </source>
</evidence>
<evidence type="ECO:0000256" key="9">
    <source>
        <dbReference type="PIRNR" id="PIRNR003128"/>
    </source>
</evidence>
<evidence type="ECO:0000256" key="6">
    <source>
        <dbReference type="ARBA" id="ARBA00022840"/>
    </source>
</evidence>
<dbReference type="Pfam" id="PF02463">
    <property type="entry name" value="SMC_N"/>
    <property type="match status" value="1"/>
</dbReference>
<dbReference type="InterPro" id="IPR027417">
    <property type="entry name" value="P-loop_NTPase"/>
</dbReference>
<dbReference type="Proteomes" id="UP000671868">
    <property type="component" value="Chromosome"/>
</dbReference>
<sequence>MLTQLAIRDFAIVDTLDLELAGGMTAITGETGAGKSILLGALGLCLGERADAGSVRHGCERADLSARFDIATLPAARRWLEERELPADDCLLRRVVTAGGRSKAWINGQPATVADLKALGEHLVEIHGQHAHQLLLREETHLRLLDDFAGNRSAVNQLGETFRRWQSARRRLRQLTESGDEVQARRQLLRYQVEELDALALGEEELATLEHEQEQLAHAEETLREAQFAAECCDGDEGGVLTLLHQATQHLDPLPGSDRGALAEVLAMLGEARIQIEEAVRELNRFADATELDPERLAWVESRLGEVHRIARKHHVMPEELPALHRRLQAELAGLEGSEHDLEALRAEVEALRDGWRERARTVGEARRQAAGKFGKAVQEQLAFLAMGKARFEVEVEARQSPQPDGMEAVRFLISANPGQPPRPLAKVASGGELSRISLAIQVVAARHSTIPSLVFDEVDVGISGATAEIVGQLLRRLGENGQVMTVTHLPQVAAQAHHHLHIEKRAKRDSTLTRMALLDEAGRVSELARMLGGVNLSDRTLAHAREMLDASQQGAAH</sequence>
<gene>
    <name evidence="12" type="primary">recN</name>
    <name evidence="12" type="ORF">HNO51_19810</name>
</gene>
<keyword evidence="6" id="KW-0067">ATP-binding</keyword>
<dbReference type="CDD" id="cd03241">
    <property type="entry name" value="ABC_RecN"/>
    <property type="match status" value="2"/>
</dbReference>
<evidence type="ECO:0000259" key="11">
    <source>
        <dbReference type="Pfam" id="PF02463"/>
    </source>
</evidence>
<keyword evidence="7 9" id="KW-0234">DNA repair</keyword>
<accession>A0ABX7WB00</accession>
<evidence type="ECO:0000313" key="13">
    <source>
        <dbReference type="Proteomes" id="UP000671868"/>
    </source>
</evidence>
<keyword evidence="10" id="KW-0175">Coiled coil</keyword>
<evidence type="ECO:0000256" key="4">
    <source>
        <dbReference type="ARBA" id="ARBA00022741"/>
    </source>
</evidence>
<dbReference type="NCBIfam" id="NF008121">
    <property type="entry name" value="PRK10869.1"/>
    <property type="match status" value="1"/>
</dbReference>
<protein>
    <recommendedName>
        <fullName evidence="3 9">DNA repair protein RecN</fullName>
    </recommendedName>
    <alternativeName>
        <fullName evidence="8 9">Recombination protein N</fullName>
    </alternativeName>
</protein>
<dbReference type="PIRSF" id="PIRSF003128">
    <property type="entry name" value="RecN"/>
    <property type="match status" value="1"/>
</dbReference>
<keyword evidence="4" id="KW-0547">Nucleotide-binding</keyword>
<feature type="coiled-coil region" evidence="10">
    <location>
        <begin position="262"/>
        <end position="289"/>
    </location>
</feature>
<dbReference type="NCBIfam" id="TIGR00634">
    <property type="entry name" value="recN"/>
    <property type="match status" value="1"/>
</dbReference>
<proteinExistence type="inferred from homology"/>
<evidence type="ECO:0000256" key="8">
    <source>
        <dbReference type="ARBA" id="ARBA00033408"/>
    </source>
</evidence>
<dbReference type="Gene3D" id="3.40.50.300">
    <property type="entry name" value="P-loop containing nucleotide triphosphate hydrolases"/>
    <property type="match status" value="2"/>
</dbReference>
<dbReference type="SUPFAM" id="SSF52540">
    <property type="entry name" value="P-loop containing nucleoside triphosphate hydrolases"/>
    <property type="match status" value="2"/>
</dbReference>
<evidence type="ECO:0000256" key="10">
    <source>
        <dbReference type="SAM" id="Coils"/>
    </source>
</evidence>
<evidence type="ECO:0000313" key="12">
    <source>
        <dbReference type="EMBL" id="QTP56727.1"/>
    </source>
</evidence>
<reference evidence="12 13" key="1">
    <citation type="journal article" date="2021" name="Front. Microbiol.">
        <title>Aerobic Denitrification and Heterotrophic Sulfur Oxidation in the Genus Halomonas Revealed by Six Novel Species Characterizations and Genome-Based Analysis.</title>
        <authorList>
            <person name="Wang L."/>
            <person name="Shao Z."/>
        </authorList>
    </citation>
    <scope>NUCLEOTIDE SEQUENCE [LARGE SCALE GENOMIC DNA]</scope>
    <source>
        <strain evidence="12 13">MCCC 1A11059</strain>
    </source>
</reference>
<dbReference type="PANTHER" id="PTHR11059">
    <property type="entry name" value="DNA REPAIR PROTEIN RECN"/>
    <property type="match status" value="1"/>
</dbReference>
<keyword evidence="5 9" id="KW-0227">DNA damage</keyword>
<comment type="function">
    <text evidence="1 9">May be involved in recombinational repair of damaged DNA.</text>
</comment>
<dbReference type="PANTHER" id="PTHR11059:SF0">
    <property type="entry name" value="DNA REPAIR PROTEIN RECN"/>
    <property type="match status" value="1"/>
</dbReference>
<evidence type="ECO:0000256" key="1">
    <source>
        <dbReference type="ARBA" id="ARBA00003618"/>
    </source>
</evidence>
<evidence type="ECO:0000256" key="7">
    <source>
        <dbReference type="ARBA" id="ARBA00023204"/>
    </source>
</evidence>
<organism evidence="12 13">
    <name type="scientific">Billgrantia sulfidoxydans</name>
    <dbReference type="NCBI Taxonomy" id="2733484"/>
    <lineage>
        <taxon>Bacteria</taxon>
        <taxon>Pseudomonadati</taxon>
        <taxon>Pseudomonadota</taxon>
        <taxon>Gammaproteobacteria</taxon>
        <taxon>Oceanospirillales</taxon>
        <taxon>Halomonadaceae</taxon>
        <taxon>Billgrantia</taxon>
    </lineage>
</organism>
<feature type="domain" description="RecF/RecN/SMC N-terminal" evidence="11">
    <location>
        <begin position="2"/>
        <end position="507"/>
    </location>
</feature>
<dbReference type="InterPro" id="IPR004604">
    <property type="entry name" value="DNA_recomb/repair_RecN"/>
</dbReference>
<comment type="similarity">
    <text evidence="2 9">Belongs to the RecN family.</text>
</comment>
<name>A0ABX7WB00_9GAMM</name>
<dbReference type="EMBL" id="CP053381">
    <property type="protein sequence ID" value="QTP56727.1"/>
    <property type="molecule type" value="Genomic_DNA"/>
</dbReference>
<evidence type="ECO:0000256" key="2">
    <source>
        <dbReference type="ARBA" id="ARBA00009441"/>
    </source>
</evidence>
<dbReference type="InterPro" id="IPR003395">
    <property type="entry name" value="RecF/RecN/SMC_N"/>
</dbReference>
<keyword evidence="13" id="KW-1185">Reference proteome</keyword>
<dbReference type="RefSeq" id="WP_197448852.1">
    <property type="nucleotide sequence ID" value="NZ_CP053381.1"/>
</dbReference>